<dbReference type="PROSITE" id="PS51186">
    <property type="entry name" value="GNAT"/>
    <property type="match status" value="1"/>
</dbReference>
<dbReference type="Proteomes" id="UP000078503">
    <property type="component" value="Unassembled WGS sequence"/>
</dbReference>
<dbReference type="FunFam" id="3.40.630.30:FF:000035">
    <property type="entry name" value="GNAT family N-acetyltransferase"/>
    <property type="match status" value="1"/>
</dbReference>
<dbReference type="Gene3D" id="3.40.630.30">
    <property type="match status" value="1"/>
</dbReference>
<evidence type="ECO:0000256" key="2">
    <source>
        <dbReference type="ARBA" id="ARBA00072224"/>
    </source>
</evidence>
<name>A0A178KQA7_9GAMM</name>
<comment type="similarity">
    <text evidence="1">Belongs to the UPF0039 (ElaA) family.</text>
</comment>
<dbReference type="RefSeq" id="WP_068325887.1">
    <property type="nucleotide sequence ID" value="NZ_LVHF01000009.1"/>
</dbReference>
<dbReference type="SUPFAM" id="SSF55729">
    <property type="entry name" value="Acyl-CoA N-acyltransferases (Nat)"/>
    <property type="match status" value="1"/>
</dbReference>
<feature type="domain" description="N-acetyltransferase" evidence="3">
    <location>
        <begin position="6"/>
        <end position="150"/>
    </location>
</feature>
<keyword evidence="5" id="KW-1185">Reference proteome</keyword>
<reference evidence="4 5" key="1">
    <citation type="submission" date="2016-03" db="EMBL/GenBank/DDBJ databases">
        <title>Photobacterium proteolyticum sp. nov. a protease producing bacterium isolated from ocean sediments of Laizhou Bay.</title>
        <authorList>
            <person name="Li Y."/>
        </authorList>
    </citation>
    <scope>NUCLEOTIDE SEQUENCE [LARGE SCALE GENOMIC DNA]</scope>
    <source>
        <strain evidence="4 5">R-40508</strain>
    </source>
</reference>
<dbReference type="AlphaFoldDB" id="A0A178KQA7"/>
<dbReference type="InterPro" id="IPR000182">
    <property type="entry name" value="GNAT_dom"/>
</dbReference>
<gene>
    <name evidence="4" type="ORF">A3K86_00250</name>
</gene>
<sequence>MQWQCLPFEQLTTHQLYDLLKLRVDVFVVEQNCPYPELDEHDRHPQTHHLLGFQDGELVAYLRLLPPGVTYDNVSIGRVLTAQAARGTGAGHALLQQGLIHAERLWPQHTIDIGAQDHLQSYYLQYGFSPISEMYLEDGIPHIDMRLTKDEAKA</sequence>
<proteinExistence type="inferred from homology"/>
<dbReference type="GO" id="GO:0016747">
    <property type="term" value="F:acyltransferase activity, transferring groups other than amino-acyl groups"/>
    <property type="evidence" value="ECO:0007669"/>
    <property type="project" value="InterPro"/>
</dbReference>
<dbReference type="STRING" id="858640.A3K86_00250"/>
<organism evidence="4 5">
    <name type="scientific">Photobacterium jeanii</name>
    <dbReference type="NCBI Taxonomy" id="858640"/>
    <lineage>
        <taxon>Bacteria</taxon>
        <taxon>Pseudomonadati</taxon>
        <taxon>Pseudomonadota</taxon>
        <taxon>Gammaproteobacteria</taxon>
        <taxon>Vibrionales</taxon>
        <taxon>Vibrionaceae</taxon>
        <taxon>Photobacterium</taxon>
    </lineage>
</organism>
<accession>A0A178KQA7</accession>
<protein>
    <recommendedName>
        <fullName evidence="2">Protein ElaA</fullName>
    </recommendedName>
</protein>
<dbReference type="OrthoDB" id="9796171at2"/>
<dbReference type="InterPro" id="IPR016181">
    <property type="entry name" value="Acyl_CoA_acyltransferase"/>
</dbReference>
<dbReference type="Pfam" id="PF13673">
    <property type="entry name" value="Acetyltransf_10"/>
    <property type="match status" value="1"/>
</dbReference>
<dbReference type="EMBL" id="LVHF01000009">
    <property type="protein sequence ID" value="OAN19306.1"/>
    <property type="molecule type" value="Genomic_DNA"/>
</dbReference>
<keyword evidence="4" id="KW-0808">Transferase</keyword>
<dbReference type="CDD" id="cd04301">
    <property type="entry name" value="NAT_SF"/>
    <property type="match status" value="1"/>
</dbReference>
<evidence type="ECO:0000259" key="3">
    <source>
        <dbReference type="PROSITE" id="PS51186"/>
    </source>
</evidence>
<comment type="caution">
    <text evidence="4">The sequence shown here is derived from an EMBL/GenBank/DDBJ whole genome shotgun (WGS) entry which is preliminary data.</text>
</comment>
<evidence type="ECO:0000256" key="1">
    <source>
        <dbReference type="ARBA" id="ARBA00009623"/>
    </source>
</evidence>
<evidence type="ECO:0000313" key="4">
    <source>
        <dbReference type="EMBL" id="OAN19306.1"/>
    </source>
</evidence>
<evidence type="ECO:0000313" key="5">
    <source>
        <dbReference type="Proteomes" id="UP000078503"/>
    </source>
</evidence>